<evidence type="ECO:0000256" key="1">
    <source>
        <dbReference type="ARBA" id="ARBA00044755"/>
    </source>
</evidence>
<dbReference type="PANTHER" id="PTHR35024:SF4">
    <property type="entry name" value="POLYMER-FORMING CYTOSKELETAL PROTEIN"/>
    <property type="match status" value="1"/>
</dbReference>
<dbReference type="Pfam" id="PF04519">
    <property type="entry name" value="Bactofilin"/>
    <property type="match status" value="1"/>
</dbReference>
<evidence type="ECO:0000313" key="4">
    <source>
        <dbReference type="Proteomes" id="UP000570361"/>
    </source>
</evidence>
<gene>
    <name evidence="3" type="ORF">FHS18_000572</name>
</gene>
<dbReference type="PANTHER" id="PTHR35024">
    <property type="entry name" value="HYPOTHETICAL CYTOSOLIC PROTEIN"/>
    <property type="match status" value="1"/>
</dbReference>
<organism evidence="3 4">
    <name type="scientific">Paenibacillus phyllosphaerae</name>
    <dbReference type="NCBI Taxonomy" id="274593"/>
    <lineage>
        <taxon>Bacteria</taxon>
        <taxon>Bacillati</taxon>
        <taxon>Bacillota</taxon>
        <taxon>Bacilli</taxon>
        <taxon>Bacillales</taxon>
        <taxon>Paenibacillaceae</taxon>
        <taxon>Paenibacillus</taxon>
    </lineage>
</organism>
<evidence type="ECO:0000313" key="3">
    <source>
        <dbReference type="EMBL" id="MBB3108544.1"/>
    </source>
</evidence>
<protein>
    <submittedName>
        <fullName evidence="3">Cytoskeletal protein CcmA (Bactofilin family)</fullName>
    </submittedName>
</protein>
<feature type="compositionally biased region" description="Basic and acidic residues" evidence="2">
    <location>
        <begin position="135"/>
        <end position="155"/>
    </location>
</feature>
<accession>A0A7W5ATL0</accession>
<dbReference type="AlphaFoldDB" id="A0A7W5ATL0"/>
<dbReference type="Proteomes" id="UP000570361">
    <property type="component" value="Unassembled WGS sequence"/>
</dbReference>
<sequence>MFKESKRQAITDTLIGQGTQAEGRMVSEASIRIEGEYRGDIECKGDVIIGECGIARSNVTAKDVTIAGKVYGDVVTKGRLTITASGQLHGNATAHTLLIQDGAIFNGSCKMDRPGENRGRHQADQEQAQLIGKEASNKEAAIREAASKEKARQAG</sequence>
<comment type="similarity">
    <text evidence="1">Belongs to the bactofilin family.</text>
</comment>
<dbReference type="EMBL" id="JACHXK010000001">
    <property type="protein sequence ID" value="MBB3108544.1"/>
    <property type="molecule type" value="Genomic_DNA"/>
</dbReference>
<evidence type="ECO:0000256" key="2">
    <source>
        <dbReference type="SAM" id="MobiDB-lite"/>
    </source>
</evidence>
<dbReference type="RefSeq" id="WP_183596712.1">
    <property type="nucleotide sequence ID" value="NZ_JACHXK010000001.1"/>
</dbReference>
<keyword evidence="4" id="KW-1185">Reference proteome</keyword>
<feature type="region of interest" description="Disordered" evidence="2">
    <location>
        <begin position="112"/>
        <end position="155"/>
    </location>
</feature>
<dbReference type="InterPro" id="IPR007607">
    <property type="entry name" value="BacA/B"/>
</dbReference>
<proteinExistence type="inferred from homology"/>
<reference evidence="3 4" key="1">
    <citation type="submission" date="2020-08" db="EMBL/GenBank/DDBJ databases">
        <title>Genomic Encyclopedia of Type Strains, Phase III (KMG-III): the genomes of soil and plant-associated and newly described type strains.</title>
        <authorList>
            <person name="Whitman W."/>
        </authorList>
    </citation>
    <scope>NUCLEOTIDE SEQUENCE [LARGE SCALE GENOMIC DNA]</scope>
    <source>
        <strain evidence="3 4">CECT 5862</strain>
    </source>
</reference>
<name>A0A7W5ATL0_9BACL</name>
<comment type="caution">
    <text evidence="3">The sequence shown here is derived from an EMBL/GenBank/DDBJ whole genome shotgun (WGS) entry which is preliminary data.</text>
</comment>
<feature type="compositionally biased region" description="Basic and acidic residues" evidence="2">
    <location>
        <begin position="112"/>
        <end position="124"/>
    </location>
</feature>